<dbReference type="AlphaFoldDB" id="A0A238ZWJ3"/>
<dbReference type="InterPro" id="IPR015854">
    <property type="entry name" value="ABC_transpr_LolD-like"/>
</dbReference>
<dbReference type="InterPro" id="IPR027417">
    <property type="entry name" value="P-loop_NTPase"/>
</dbReference>
<evidence type="ECO:0000256" key="4">
    <source>
        <dbReference type="ARBA" id="ARBA00038388"/>
    </source>
</evidence>
<dbReference type="SUPFAM" id="SSF52540">
    <property type="entry name" value="P-loop containing nucleoside triphosphate hydrolases"/>
    <property type="match status" value="1"/>
</dbReference>
<dbReference type="EMBL" id="FZOC01000003">
    <property type="protein sequence ID" value="SNR87134.1"/>
    <property type="molecule type" value="Genomic_DNA"/>
</dbReference>
<keyword evidence="3 6" id="KW-0067">ATP-binding</keyword>
<dbReference type="InterPro" id="IPR003593">
    <property type="entry name" value="AAA+_ATPase"/>
</dbReference>
<gene>
    <name evidence="6" type="ORF">SAMN04488503_1630</name>
</gene>
<dbReference type="PROSITE" id="PS50893">
    <property type="entry name" value="ABC_TRANSPORTER_2"/>
    <property type="match status" value="1"/>
</dbReference>
<keyword evidence="1" id="KW-0813">Transport</keyword>
<keyword evidence="7" id="KW-1185">Reference proteome</keyword>
<dbReference type="GO" id="GO:0016887">
    <property type="term" value="F:ATP hydrolysis activity"/>
    <property type="evidence" value="ECO:0007669"/>
    <property type="project" value="InterPro"/>
</dbReference>
<keyword evidence="2" id="KW-0547">Nucleotide-binding</keyword>
<sequence length="285" mass="29830">MAPAGSSALATGQPVVELSGIRKVFRQVLAPEARPGLFARLWGRAAGGRDRPDAPAAAAPDVAQNAEAGVEVLSGIDLTIRAGEFVALQGTSGSGKSTLLHLMGLLDSPTSGTYRLLGRDVSHLADDELSRLRNTVLGFVFQSFYLVPYATALENVMLPGMYSGLSQGELRSRGLELLDRVGLADRVNFKPANLSGGQQQRVAMARALLNRPRLILADEPTGQLDSATSADIMRLFAQVNATGTSIVLVTHDEDVAAQAGRLIRIADGRLVSDSGPGAPSVPAPA</sequence>
<evidence type="ECO:0000259" key="5">
    <source>
        <dbReference type="PROSITE" id="PS50893"/>
    </source>
</evidence>
<feature type="domain" description="ABC transporter" evidence="5">
    <location>
        <begin position="57"/>
        <end position="285"/>
    </location>
</feature>
<protein>
    <submittedName>
        <fullName evidence="6">Putative ABC transport system ATP-binding protein</fullName>
    </submittedName>
</protein>
<dbReference type="InterPro" id="IPR003439">
    <property type="entry name" value="ABC_transporter-like_ATP-bd"/>
</dbReference>
<dbReference type="PANTHER" id="PTHR24220:SF86">
    <property type="entry name" value="ABC TRANSPORTER ABCH.1"/>
    <property type="match status" value="1"/>
</dbReference>
<accession>A0A238ZWJ3</accession>
<dbReference type="RefSeq" id="WP_089273577.1">
    <property type="nucleotide sequence ID" value="NZ_FZOC01000003.1"/>
</dbReference>
<dbReference type="Gene3D" id="3.40.50.300">
    <property type="entry name" value="P-loop containing nucleotide triphosphate hydrolases"/>
    <property type="match status" value="1"/>
</dbReference>
<reference evidence="6 7" key="1">
    <citation type="submission" date="2017-06" db="EMBL/GenBank/DDBJ databases">
        <authorList>
            <person name="Kim H.J."/>
            <person name="Triplett B.A."/>
        </authorList>
    </citation>
    <scope>NUCLEOTIDE SEQUENCE [LARGE SCALE GENOMIC DNA]</scope>
    <source>
        <strain evidence="6 7">DSM 13116</strain>
    </source>
</reference>
<evidence type="ECO:0000256" key="1">
    <source>
        <dbReference type="ARBA" id="ARBA00022448"/>
    </source>
</evidence>
<evidence type="ECO:0000256" key="2">
    <source>
        <dbReference type="ARBA" id="ARBA00022741"/>
    </source>
</evidence>
<dbReference type="CDD" id="cd03255">
    <property type="entry name" value="ABC_MJ0796_LolCDE_FtsE"/>
    <property type="match status" value="1"/>
</dbReference>
<proteinExistence type="inferred from homology"/>
<dbReference type="Pfam" id="PF00005">
    <property type="entry name" value="ABC_tran"/>
    <property type="match status" value="1"/>
</dbReference>
<dbReference type="InterPro" id="IPR017871">
    <property type="entry name" value="ABC_transporter-like_CS"/>
</dbReference>
<dbReference type="OrthoDB" id="9809450at2"/>
<name>A0A238ZWJ3_9BACT</name>
<dbReference type="GO" id="GO:0022857">
    <property type="term" value="F:transmembrane transporter activity"/>
    <property type="evidence" value="ECO:0007669"/>
    <property type="project" value="TreeGrafter"/>
</dbReference>
<dbReference type="GO" id="GO:0098796">
    <property type="term" value="C:membrane protein complex"/>
    <property type="evidence" value="ECO:0007669"/>
    <property type="project" value="UniProtKB-ARBA"/>
</dbReference>
<dbReference type="PANTHER" id="PTHR24220">
    <property type="entry name" value="IMPORT ATP-BINDING PROTEIN"/>
    <property type="match status" value="1"/>
</dbReference>
<dbReference type="GO" id="GO:0005524">
    <property type="term" value="F:ATP binding"/>
    <property type="evidence" value="ECO:0007669"/>
    <property type="project" value="UniProtKB-KW"/>
</dbReference>
<comment type="similarity">
    <text evidence="4">Belongs to the ABC transporter superfamily. Macrolide exporter (TC 3.A.1.122) family.</text>
</comment>
<dbReference type="FunFam" id="3.40.50.300:FF:000032">
    <property type="entry name" value="Export ABC transporter ATP-binding protein"/>
    <property type="match status" value="1"/>
</dbReference>
<dbReference type="SMART" id="SM00382">
    <property type="entry name" value="AAA"/>
    <property type="match status" value="1"/>
</dbReference>
<organism evidence="6 7">
    <name type="scientific">Humidesulfovibrio mexicanus</name>
    <dbReference type="NCBI Taxonomy" id="147047"/>
    <lineage>
        <taxon>Bacteria</taxon>
        <taxon>Pseudomonadati</taxon>
        <taxon>Thermodesulfobacteriota</taxon>
        <taxon>Desulfovibrionia</taxon>
        <taxon>Desulfovibrionales</taxon>
        <taxon>Desulfovibrionaceae</taxon>
        <taxon>Humidesulfovibrio</taxon>
    </lineage>
</organism>
<dbReference type="Proteomes" id="UP000198324">
    <property type="component" value="Unassembled WGS sequence"/>
</dbReference>
<dbReference type="InterPro" id="IPR017911">
    <property type="entry name" value="MacB-like_ATP-bd"/>
</dbReference>
<evidence type="ECO:0000313" key="7">
    <source>
        <dbReference type="Proteomes" id="UP000198324"/>
    </source>
</evidence>
<dbReference type="GO" id="GO:0005886">
    <property type="term" value="C:plasma membrane"/>
    <property type="evidence" value="ECO:0007669"/>
    <property type="project" value="TreeGrafter"/>
</dbReference>
<evidence type="ECO:0000313" key="6">
    <source>
        <dbReference type="EMBL" id="SNR87134.1"/>
    </source>
</evidence>
<dbReference type="PROSITE" id="PS00211">
    <property type="entry name" value="ABC_TRANSPORTER_1"/>
    <property type="match status" value="1"/>
</dbReference>
<evidence type="ECO:0000256" key="3">
    <source>
        <dbReference type="ARBA" id="ARBA00022840"/>
    </source>
</evidence>